<sequence>MALPTTVQPKQYIQGEHNYIPHSNVTNYNTTTNDGTNNNKPKHLHTHGLIPVLHTSTEVATRDVLWTMTLCDGVGHAGICVDQQMQNNDCIPTPIMRNDVSVYLPDRTACQVYNNDHCHLGAPGEVSLYIARDYDDLRGMQRRTGIDFLWMSWVCHNSIGE</sequence>
<evidence type="ECO:0000313" key="2">
    <source>
        <dbReference type="Proteomes" id="UP000447873"/>
    </source>
</evidence>
<accession>A0A8H3VFB0</accession>
<evidence type="ECO:0000313" key="1">
    <source>
        <dbReference type="EMBL" id="KAE9986623.1"/>
    </source>
</evidence>
<reference evidence="1 2" key="1">
    <citation type="submission" date="2018-12" db="EMBL/GenBank/DDBJ databases">
        <title>Venturia inaequalis Genome Resource.</title>
        <authorList>
            <person name="Lichtner F.J."/>
        </authorList>
    </citation>
    <scope>NUCLEOTIDE SEQUENCE [LARGE SCALE GENOMIC DNA]</scope>
    <source>
        <strain evidence="1 2">120213</strain>
    </source>
</reference>
<protein>
    <submittedName>
        <fullName evidence="1">Uncharacterized protein</fullName>
    </submittedName>
</protein>
<dbReference type="EMBL" id="WNWS01000028">
    <property type="protein sequence ID" value="KAE9986623.1"/>
    <property type="molecule type" value="Genomic_DNA"/>
</dbReference>
<comment type="caution">
    <text evidence="1">The sequence shown here is derived from an EMBL/GenBank/DDBJ whole genome shotgun (WGS) entry which is preliminary data.</text>
</comment>
<gene>
    <name evidence="1" type="ORF">EG328_005232</name>
</gene>
<proteinExistence type="predicted"/>
<dbReference type="AlphaFoldDB" id="A0A8H3VFB0"/>
<dbReference type="Proteomes" id="UP000447873">
    <property type="component" value="Unassembled WGS sequence"/>
</dbReference>
<name>A0A8H3VFB0_VENIN</name>
<organism evidence="1 2">
    <name type="scientific">Venturia inaequalis</name>
    <name type="common">Apple scab fungus</name>
    <dbReference type="NCBI Taxonomy" id="5025"/>
    <lineage>
        <taxon>Eukaryota</taxon>
        <taxon>Fungi</taxon>
        <taxon>Dikarya</taxon>
        <taxon>Ascomycota</taxon>
        <taxon>Pezizomycotina</taxon>
        <taxon>Dothideomycetes</taxon>
        <taxon>Pleosporomycetidae</taxon>
        <taxon>Venturiales</taxon>
        <taxon>Venturiaceae</taxon>
        <taxon>Venturia</taxon>
    </lineage>
</organism>